<evidence type="ECO:0000313" key="4">
    <source>
        <dbReference type="EMBL" id="RCS72427.1"/>
    </source>
</evidence>
<protein>
    <recommendedName>
        <fullName evidence="2">Protein ElaA</fullName>
    </recommendedName>
</protein>
<evidence type="ECO:0000256" key="1">
    <source>
        <dbReference type="ARBA" id="ARBA00009623"/>
    </source>
</evidence>
<dbReference type="EMBL" id="QPGL01000001">
    <property type="protein sequence ID" value="RCS72427.1"/>
    <property type="molecule type" value="Genomic_DNA"/>
</dbReference>
<sequence length="152" mass="17667">MQWKCLKFEQLNVSELYEILKLRVDTFVVEQNCPYPELDGKDTHKDVYHLIGYQDEKVIACARLLAEGISYDTVSIGRVATAIDHRGGGLGHQLMQNAIEYSMKIWGEQTITIGAQAHLEHFYQRHDFLRVSEVYLEDDIPHIDMQRNPFQE</sequence>
<dbReference type="GeneID" id="303187608"/>
<evidence type="ECO:0000259" key="3">
    <source>
        <dbReference type="PROSITE" id="PS51186"/>
    </source>
</evidence>
<comment type="similarity">
    <text evidence="1">Belongs to the UPF0039 (ElaA) family.</text>
</comment>
<dbReference type="Pfam" id="PF13673">
    <property type="entry name" value="Acetyltransf_10"/>
    <property type="match status" value="1"/>
</dbReference>
<keyword evidence="5" id="KW-1185">Reference proteome</keyword>
<comment type="caution">
    <text evidence="4">The sequence shown here is derived from an EMBL/GenBank/DDBJ whole genome shotgun (WGS) entry which is preliminary data.</text>
</comment>
<reference evidence="4 5" key="1">
    <citation type="journal article" date="2017" name="Elife">
        <title>Extensive horizontal gene transfer in cheese-associated bacteria.</title>
        <authorList>
            <person name="Bonham K.S."/>
            <person name="Wolfe B.E."/>
            <person name="Dutton R.J."/>
        </authorList>
    </citation>
    <scope>NUCLEOTIDE SEQUENCE [LARGE SCALE GENOMIC DNA]</scope>
    <source>
        <strain evidence="4 5">JB196</strain>
    </source>
</reference>
<dbReference type="PROSITE" id="PS51186">
    <property type="entry name" value="GNAT"/>
    <property type="match status" value="1"/>
</dbReference>
<accession>A0A368LKP2</accession>
<dbReference type="FunFam" id="3.40.630.30:FF:000035">
    <property type="entry name" value="GNAT family N-acetyltransferase"/>
    <property type="match status" value="1"/>
</dbReference>
<evidence type="ECO:0000256" key="2">
    <source>
        <dbReference type="ARBA" id="ARBA00072224"/>
    </source>
</evidence>
<feature type="domain" description="N-acetyltransferase" evidence="3">
    <location>
        <begin position="6"/>
        <end position="150"/>
    </location>
</feature>
<dbReference type="Gene3D" id="3.40.630.30">
    <property type="match status" value="1"/>
</dbReference>
<dbReference type="GO" id="GO:0016747">
    <property type="term" value="F:acyltransferase activity, transferring groups other than amino-acyl groups"/>
    <property type="evidence" value="ECO:0007669"/>
    <property type="project" value="InterPro"/>
</dbReference>
<dbReference type="CDD" id="cd04301">
    <property type="entry name" value="NAT_SF"/>
    <property type="match status" value="1"/>
</dbReference>
<name>A0A368LKP2_9VIBR</name>
<organism evidence="4 5">
    <name type="scientific">Vibrio casei</name>
    <dbReference type="NCBI Taxonomy" id="673372"/>
    <lineage>
        <taxon>Bacteria</taxon>
        <taxon>Pseudomonadati</taxon>
        <taxon>Pseudomonadota</taxon>
        <taxon>Gammaproteobacteria</taxon>
        <taxon>Vibrionales</taxon>
        <taxon>Vibrionaceae</taxon>
        <taxon>Vibrio</taxon>
    </lineage>
</organism>
<dbReference type="RefSeq" id="WP_086962080.1">
    <property type="nucleotide sequence ID" value="NZ_AP018680.1"/>
</dbReference>
<keyword evidence="4" id="KW-0808">Transferase</keyword>
<dbReference type="Proteomes" id="UP000252479">
    <property type="component" value="Unassembled WGS sequence"/>
</dbReference>
<dbReference type="InterPro" id="IPR000182">
    <property type="entry name" value="GNAT_dom"/>
</dbReference>
<dbReference type="InterPro" id="IPR016181">
    <property type="entry name" value="Acyl_CoA_acyltransferase"/>
</dbReference>
<evidence type="ECO:0000313" key="5">
    <source>
        <dbReference type="Proteomes" id="UP000252479"/>
    </source>
</evidence>
<gene>
    <name evidence="4" type="ORF">CIK83_01690</name>
</gene>
<proteinExistence type="inferred from homology"/>
<dbReference type="AlphaFoldDB" id="A0A368LKP2"/>
<dbReference type="OrthoDB" id="9796171at2"/>
<dbReference type="SUPFAM" id="SSF55729">
    <property type="entry name" value="Acyl-CoA N-acyltransferases (Nat)"/>
    <property type="match status" value="1"/>
</dbReference>